<proteinExistence type="predicted"/>
<evidence type="ECO:0000313" key="1">
    <source>
        <dbReference type="EMBL" id="PNR54057.1"/>
    </source>
</evidence>
<reference evidence="2" key="3">
    <citation type="submission" date="2020-12" db="UniProtKB">
        <authorList>
            <consortium name="EnsemblPlants"/>
        </authorList>
    </citation>
    <scope>IDENTIFICATION</scope>
</reference>
<keyword evidence="3" id="KW-1185">Reference proteome</keyword>
<dbReference type="Gramene" id="Pp3c5_15630V3.1">
    <property type="protein sequence ID" value="PAC:32953565.CDS.1"/>
    <property type="gene ID" value="Pp3c5_15630"/>
</dbReference>
<organism evidence="1">
    <name type="scientific">Physcomitrium patens</name>
    <name type="common">Spreading-leaved earth moss</name>
    <name type="synonym">Physcomitrella patens</name>
    <dbReference type="NCBI Taxonomy" id="3218"/>
    <lineage>
        <taxon>Eukaryota</taxon>
        <taxon>Viridiplantae</taxon>
        <taxon>Streptophyta</taxon>
        <taxon>Embryophyta</taxon>
        <taxon>Bryophyta</taxon>
        <taxon>Bryophytina</taxon>
        <taxon>Bryopsida</taxon>
        <taxon>Funariidae</taxon>
        <taxon>Funariales</taxon>
        <taxon>Funariaceae</taxon>
        <taxon>Physcomitrium</taxon>
    </lineage>
</organism>
<protein>
    <submittedName>
        <fullName evidence="1 2">Uncharacterized protein</fullName>
    </submittedName>
</protein>
<evidence type="ECO:0000313" key="2">
    <source>
        <dbReference type="EnsemblPlants" id="PAC:32953565.CDS.1"/>
    </source>
</evidence>
<reference evidence="1 3" key="2">
    <citation type="journal article" date="2018" name="Plant J.">
        <title>The Physcomitrella patens chromosome-scale assembly reveals moss genome structure and evolution.</title>
        <authorList>
            <person name="Lang D."/>
            <person name="Ullrich K.K."/>
            <person name="Murat F."/>
            <person name="Fuchs J."/>
            <person name="Jenkins J."/>
            <person name="Haas F.B."/>
            <person name="Piednoel M."/>
            <person name="Gundlach H."/>
            <person name="Van Bel M."/>
            <person name="Meyberg R."/>
            <person name="Vives C."/>
            <person name="Morata J."/>
            <person name="Symeonidi A."/>
            <person name="Hiss M."/>
            <person name="Muchero W."/>
            <person name="Kamisugi Y."/>
            <person name="Saleh O."/>
            <person name="Blanc G."/>
            <person name="Decker E.L."/>
            <person name="van Gessel N."/>
            <person name="Grimwood J."/>
            <person name="Hayes R.D."/>
            <person name="Graham S.W."/>
            <person name="Gunter L.E."/>
            <person name="McDaniel S.F."/>
            <person name="Hoernstein S.N.W."/>
            <person name="Larsson A."/>
            <person name="Li F.W."/>
            <person name="Perroud P.F."/>
            <person name="Phillips J."/>
            <person name="Ranjan P."/>
            <person name="Rokshar D.S."/>
            <person name="Rothfels C.J."/>
            <person name="Schneider L."/>
            <person name="Shu S."/>
            <person name="Stevenson D.W."/>
            <person name="Thummler F."/>
            <person name="Tillich M."/>
            <person name="Villarreal Aguilar J.C."/>
            <person name="Widiez T."/>
            <person name="Wong G.K."/>
            <person name="Wymore A."/>
            <person name="Zhang Y."/>
            <person name="Zimmer A.D."/>
            <person name="Quatrano R.S."/>
            <person name="Mayer K.F.X."/>
            <person name="Goodstein D."/>
            <person name="Casacuberta J.M."/>
            <person name="Vandepoele K."/>
            <person name="Reski R."/>
            <person name="Cuming A.C."/>
            <person name="Tuskan G.A."/>
            <person name="Maumus F."/>
            <person name="Salse J."/>
            <person name="Schmutz J."/>
            <person name="Rensing S.A."/>
        </authorList>
    </citation>
    <scope>NUCLEOTIDE SEQUENCE [LARGE SCALE GENOMIC DNA]</scope>
    <source>
        <strain evidence="2 3">cv. Gransden 2004</strain>
    </source>
</reference>
<dbReference type="EnsemblPlants" id="Pp3c5_15630V3.1">
    <property type="protein sequence ID" value="PAC:32953565.CDS.1"/>
    <property type="gene ID" value="Pp3c5_15630"/>
</dbReference>
<dbReference type="InParanoid" id="A0A2K1KJV0"/>
<sequence length="95" mass="11594">MFISNHTYEYVNSLEYRWLIEMIIKEQQLFESISTLYSAIFNIFSVVFKGCKFHFKTTRLELYVEQHLLFVFNLLPEKTNNNQEKYVHKSTHTKY</sequence>
<name>A0A2K1KJV0_PHYPA</name>
<accession>A0A2K1KJV0</accession>
<evidence type="ECO:0000313" key="3">
    <source>
        <dbReference type="Proteomes" id="UP000006727"/>
    </source>
</evidence>
<gene>
    <name evidence="1" type="ORF">PHYPA_007733</name>
</gene>
<reference evidence="1 3" key="1">
    <citation type="journal article" date="2008" name="Science">
        <title>The Physcomitrella genome reveals evolutionary insights into the conquest of land by plants.</title>
        <authorList>
            <person name="Rensing S."/>
            <person name="Lang D."/>
            <person name="Zimmer A."/>
            <person name="Terry A."/>
            <person name="Salamov A."/>
            <person name="Shapiro H."/>
            <person name="Nishiyama T."/>
            <person name="Perroud P.-F."/>
            <person name="Lindquist E."/>
            <person name="Kamisugi Y."/>
            <person name="Tanahashi T."/>
            <person name="Sakakibara K."/>
            <person name="Fujita T."/>
            <person name="Oishi K."/>
            <person name="Shin-I T."/>
            <person name="Kuroki Y."/>
            <person name="Toyoda A."/>
            <person name="Suzuki Y."/>
            <person name="Hashimoto A."/>
            <person name="Yamaguchi K."/>
            <person name="Sugano A."/>
            <person name="Kohara Y."/>
            <person name="Fujiyama A."/>
            <person name="Anterola A."/>
            <person name="Aoki S."/>
            <person name="Ashton N."/>
            <person name="Barbazuk W.B."/>
            <person name="Barker E."/>
            <person name="Bennetzen J."/>
            <person name="Bezanilla M."/>
            <person name="Blankenship R."/>
            <person name="Cho S.H."/>
            <person name="Dutcher S."/>
            <person name="Estelle M."/>
            <person name="Fawcett J.A."/>
            <person name="Gundlach H."/>
            <person name="Hanada K."/>
            <person name="Heyl A."/>
            <person name="Hicks K.A."/>
            <person name="Hugh J."/>
            <person name="Lohr M."/>
            <person name="Mayer K."/>
            <person name="Melkozernov A."/>
            <person name="Murata T."/>
            <person name="Nelson D."/>
            <person name="Pils B."/>
            <person name="Prigge M."/>
            <person name="Reiss B."/>
            <person name="Renner T."/>
            <person name="Rombauts S."/>
            <person name="Rushton P."/>
            <person name="Sanderfoot A."/>
            <person name="Schween G."/>
            <person name="Shiu S.-H."/>
            <person name="Stueber K."/>
            <person name="Theodoulou F.L."/>
            <person name="Tu H."/>
            <person name="Van de Peer Y."/>
            <person name="Verrier P.J."/>
            <person name="Waters E."/>
            <person name="Wood A."/>
            <person name="Yang L."/>
            <person name="Cove D."/>
            <person name="Cuming A."/>
            <person name="Hasebe M."/>
            <person name="Lucas S."/>
            <person name="Mishler D.B."/>
            <person name="Reski R."/>
            <person name="Grigoriev I."/>
            <person name="Quatrano R.S."/>
            <person name="Boore J.L."/>
        </authorList>
    </citation>
    <scope>NUCLEOTIDE SEQUENCE [LARGE SCALE GENOMIC DNA]</scope>
    <source>
        <strain evidence="2 3">cv. Gransden 2004</strain>
    </source>
</reference>
<dbReference type="PaxDb" id="3218-PP1S169_59V6.1"/>
<dbReference type="EnsemblPlants" id="Pp3c5_15630V3.2">
    <property type="protein sequence ID" value="PAC:32953566.CDS.1"/>
    <property type="gene ID" value="Pp3c5_15630"/>
</dbReference>
<dbReference type="Gramene" id="Pp3c5_15630V3.2">
    <property type="protein sequence ID" value="PAC:32953566.CDS.1"/>
    <property type="gene ID" value="Pp3c5_15630"/>
</dbReference>
<dbReference type="Proteomes" id="UP000006727">
    <property type="component" value="Chromosome 5"/>
</dbReference>
<dbReference type="AlphaFoldDB" id="A0A2K1KJV0"/>
<dbReference type="EMBL" id="ABEU02000005">
    <property type="protein sequence ID" value="PNR54057.1"/>
    <property type="molecule type" value="Genomic_DNA"/>
</dbReference>